<dbReference type="AlphaFoldDB" id="A0A7H8R6U3"/>
<dbReference type="RefSeq" id="XP_035347852.1">
    <property type="nucleotide sequence ID" value="XM_035491959.1"/>
</dbReference>
<evidence type="ECO:0000313" key="3">
    <source>
        <dbReference type="EMBL" id="QKX61678.1"/>
    </source>
</evidence>
<sequence length="299" mass="33940">MMTSMESQRATEREQRLLRVPHDDVLQTLQRLDCQRSEQREASLKRRREQAPLPTPSPTQFKRQRLMSEVVQRQRASVDSLVQGYDARFHGKARASATRSWCKEVPLSLQVKAAKSFYEAFTNENTLPIAHCVLCYEKRMPCELTAVEWKYFLTPSVLQQATTVLQQCAACFPRHNAALVQVCRGCRTDVEDGRLPKACSVNNMDIGCEHRYPEELDDLSPVEERLIALHTPFGCITKFTVDNKTPSGMSYRKHVKGHIVVFPNKVEDLVATVLPHPLLQAIENIHISADSLILCPALS</sequence>
<dbReference type="Proteomes" id="UP000509510">
    <property type="component" value="Chromosome V"/>
</dbReference>
<dbReference type="EMBL" id="CP055902">
    <property type="protein sequence ID" value="QKX61678.1"/>
    <property type="molecule type" value="Genomic_DNA"/>
</dbReference>
<name>A0A7H8R6U3_TALRU</name>
<feature type="region of interest" description="Disordered" evidence="1">
    <location>
        <begin position="37"/>
        <end position="59"/>
    </location>
</feature>
<dbReference type="OrthoDB" id="4366586at2759"/>
<proteinExistence type="predicted"/>
<reference evidence="4" key="1">
    <citation type="submission" date="2020-06" db="EMBL/GenBank/DDBJ databases">
        <title>A chromosome-scale genome assembly of Talaromyces rugulosus W13939.</title>
        <authorList>
            <person name="Wang B."/>
            <person name="Guo L."/>
            <person name="Ye K."/>
            <person name="Wang L."/>
        </authorList>
    </citation>
    <scope>NUCLEOTIDE SEQUENCE [LARGE SCALE GENOMIC DNA]</scope>
    <source>
        <strain evidence="4">W13939</strain>
    </source>
</reference>
<evidence type="ECO:0000259" key="2">
    <source>
        <dbReference type="Pfam" id="PF20209"/>
    </source>
</evidence>
<gene>
    <name evidence="3" type="ORF">TRUGW13939_08831</name>
</gene>
<protein>
    <recommendedName>
        <fullName evidence="2">DUF6570 domain-containing protein</fullName>
    </recommendedName>
</protein>
<organism evidence="3 4">
    <name type="scientific">Talaromyces rugulosus</name>
    <name type="common">Penicillium rugulosum</name>
    <dbReference type="NCBI Taxonomy" id="121627"/>
    <lineage>
        <taxon>Eukaryota</taxon>
        <taxon>Fungi</taxon>
        <taxon>Dikarya</taxon>
        <taxon>Ascomycota</taxon>
        <taxon>Pezizomycotina</taxon>
        <taxon>Eurotiomycetes</taxon>
        <taxon>Eurotiomycetidae</taxon>
        <taxon>Eurotiales</taxon>
        <taxon>Trichocomaceae</taxon>
        <taxon>Talaromyces</taxon>
        <taxon>Talaromyces sect. Islandici</taxon>
    </lineage>
</organism>
<evidence type="ECO:0000256" key="1">
    <source>
        <dbReference type="SAM" id="MobiDB-lite"/>
    </source>
</evidence>
<dbReference type="KEGG" id="trg:TRUGW13939_08831"/>
<feature type="domain" description="DUF6570" evidence="2">
    <location>
        <begin position="193"/>
        <end position="287"/>
    </location>
</feature>
<dbReference type="InterPro" id="IPR046700">
    <property type="entry name" value="DUF6570"/>
</dbReference>
<evidence type="ECO:0000313" key="4">
    <source>
        <dbReference type="Proteomes" id="UP000509510"/>
    </source>
</evidence>
<dbReference type="GeneID" id="55996318"/>
<accession>A0A7H8R6U3</accession>
<dbReference type="Pfam" id="PF20209">
    <property type="entry name" value="DUF6570"/>
    <property type="match status" value="1"/>
</dbReference>
<keyword evidence="4" id="KW-1185">Reference proteome</keyword>